<protein>
    <recommendedName>
        <fullName evidence="3">4Fe-4S ferredoxin-type domain-containing protein</fullName>
    </recommendedName>
</protein>
<name>A0A1W9KS92_9BURK</name>
<accession>A0A1W9KS92</accession>
<evidence type="ECO:0008006" key="3">
    <source>
        <dbReference type="Google" id="ProtNLM"/>
    </source>
</evidence>
<comment type="caution">
    <text evidence="1">The sequence shown here is derived from an EMBL/GenBank/DDBJ whole genome shotgun (WGS) entry which is preliminary data.</text>
</comment>
<organism evidence="1 2">
    <name type="scientific">Rhodoferax ferrireducens</name>
    <dbReference type="NCBI Taxonomy" id="192843"/>
    <lineage>
        <taxon>Bacteria</taxon>
        <taxon>Pseudomonadati</taxon>
        <taxon>Pseudomonadota</taxon>
        <taxon>Betaproteobacteria</taxon>
        <taxon>Burkholderiales</taxon>
        <taxon>Comamonadaceae</taxon>
        <taxon>Rhodoferax</taxon>
    </lineage>
</organism>
<sequence>MRSMPDHIPIFAQAPSKPAVGAPCNGCGVCCLLEPCPLGVLLSGYRQGACRALRWDGDALVYRCGAITTPREVLAERLPRHLSWAGPALARGLAAAAPRWIAAGQGCDCDAQLFPQAEPQSPPELGERL</sequence>
<dbReference type="AlphaFoldDB" id="A0A1W9KS92"/>
<dbReference type="EMBL" id="MTEI01000009">
    <property type="protein sequence ID" value="OQW87242.1"/>
    <property type="molecule type" value="Genomic_DNA"/>
</dbReference>
<proteinExistence type="predicted"/>
<gene>
    <name evidence="1" type="ORF">BWK72_13550</name>
</gene>
<evidence type="ECO:0000313" key="2">
    <source>
        <dbReference type="Proteomes" id="UP000192505"/>
    </source>
</evidence>
<dbReference type="Proteomes" id="UP000192505">
    <property type="component" value="Unassembled WGS sequence"/>
</dbReference>
<reference evidence="1 2" key="1">
    <citation type="submission" date="2017-01" db="EMBL/GenBank/DDBJ databases">
        <title>Novel large sulfur bacteria in the metagenomes of groundwater-fed chemosynthetic microbial mats in the Lake Huron basin.</title>
        <authorList>
            <person name="Sharrar A.M."/>
            <person name="Flood B.E."/>
            <person name="Bailey J.V."/>
            <person name="Jones D.S."/>
            <person name="Biddanda B."/>
            <person name="Ruberg S.A."/>
            <person name="Marcus D.N."/>
            <person name="Dick G.J."/>
        </authorList>
    </citation>
    <scope>NUCLEOTIDE SEQUENCE [LARGE SCALE GENOMIC DNA]</scope>
    <source>
        <strain evidence="1">A7</strain>
    </source>
</reference>
<evidence type="ECO:0000313" key="1">
    <source>
        <dbReference type="EMBL" id="OQW87242.1"/>
    </source>
</evidence>